<protein>
    <submittedName>
        <fullName evidence="2">Uncharacterized protein</fullName>
    </submittedName>
</protein>
<gene>
    <name evidence="2" type="ORF">HYPSUDRAFT_46875</name>
</gene>
<evidence type="ECO:0000313" key="2">
    <source>
        <dbReference type="EMBL" id="KJA16955.1"/>
    </source>
</evidence>
<feature type="region of interest" description="Disordered" evidence="1">
    <location>
        <begin position="128"/>
        <end position="155"/>
    </location>
</feature>
<keyword evidence="3" id="KW-1185">Reference proteome</keyword>
<reference evidence="3" key="1">
    <citation type="submission" date="2014-04" db="EMBL/GenBank/DDBJ databases">
        <title>Evolutionary Origins and Diversification of the Mycorrhizal Mutualists.</title>
        <authorList>
            <consortium name="DOE Joint Genome Institute"/>
            <consortium name="Mycorrhizal Genomics Consortium"/>
            <person name="Kohler A."/>
            <person name="Kuo A."/>
            <person name="Nagy L.G."/>
            <person name="Floudas D."/>
            <person name="Copeland A."/>
            <person name="Barry K.W."/>
            <person name="Cichocki N."/>
            <person name="Veneault-Fourrey C."/>
            <person name="LaButti K."/>
            <person name="Lindquist E.A."/>
            <person name="Lipzen A."/>
            <person name="Lundell T."/>
            <person name="Morin E."/>
            <person name="Murat C."/>
            <person name="Riley R."/>
            <person name="Ohm R."/>
            <person name="Sun H."/>
            <person name="Tunlid A."/>
            <person name="Henrissat B."/>
            <person name="Grigoriev I.V."/>
            <person name="Hibbett D.S."/>
            <person name="Martin F."/>
        </authorList>
    </citation>
    <scope>NUCLEOTIDE SEQUENCE [LARGE SCALE GENOMIC DNA]</scope>
    <source>
        <strain evidence="3">FD-334 SS-4</strain>
    </source>
</reference>
<evidence type="ECO:0000313" key="3">
    <source>
        <dbReference type="Proteomes" id="UP000054270"/>
    </source>
</evidence>
<evidence type="ECO:0000256" key="1">
    <source>
        <dbReference type="SAM" id="MobiDB-lite"/>
    </source>
</evidence>
<dbReference type="OrthoDB" id="3117819at2759"/>
<proteinExistence type="predicted"/>
<dbReference type="AlphaFoldDB" id="A0A0D2P9B4"/>
<accession>A0A0D2P9B4</accession>
<name>A0A0D2P9B4_HYPSF</name>
<dbReference type="EMBL" id="KN817612">
    <property type="protein sequence ID" value="KJA16955.1"/>
    <property type="molecule type" value="Genomic_DNA"/>
</dbReference>
<dbReference type="Proteomes" id="UP000054270">
    <property type="component" value="Unassembled WGS sequence"/>
</dbReference>
<organism evidence="2 3">
    <name type="scientific">Hypholoma sublateritium (strain FD-334 SS-4)</name>
    <dbReference type="NCBI Taxonomy" id="945553"/>
    <lineage>
        <taxon>Eukaryota</taxon>
        <taxon>Fungi</taxon>
        <taxon>Dikarya</taxon>
        <taxon>Basidiomycota</taxon>
        <taxon>Agaricomycotina</taxon>
        <taxon>Agaricomycetes</taxon>
        <taxon>Agaricomycetidae</taxon>
        <taxon>Agaricales</taxon>
        <taxon>Agaricineae</taxon>
        <taxon>Strophariaceae</taxon>
        <taxon>Hypholoma</taxon>
    </lineage>
</organism>
<sequence length="315" mass="34069">MSFTTPTGQVPYINSIAGYFDDDLINVPQAQDSIVYAGYTLLDEELGLINAYEPPAVDMIDLEKTHNPALVQTRKLASIKMEALDNGSGRLRGSPEFVQATRTRRYDDAAAQEASLQSELLSRLLGPRSPQWRATHGPRTSSTKERYMSASPNARGVQRTVRSHSPVAAAAAPAPPYAPNFDSLLLYANYDGMHPTETLLRAHPAPVACIDPVLLDPSAWHTDYRMEGLQQMIGSSFVFPLSDVPVPGLEAPKPPKAPKKSTTVTVKIAKAVKVLKDKKPGVRKVGRPAKAANTIASGSGLARRNSLAARSNTLF</sequence>